<keyword evidence="3 5" id="KW-1133">Transmembrane helix</keyword>
<comment type="subcellular location">
    <subcellularLocation>
        <location evidence="1">Membrane</location>
        <topology evidence="1">Multi-pass membrane protein</topology>
    </subcellularLocation>
</comment>
<accession>A0ABW8JM24</accession>
<keyword evidence="4 5" id="KW-0472">Membrane</keyword>
<evidence type="ECO:0000313" key="6">
    <source>
        <dbReference type="EMBL" id="MFK2901883.1"/>
    </source>
</evidence>
<feature type="transmembrane region" description="Helical" evidence="5">
    <location>
        <begin position="39"/>
        <end position="56"/>
    </location>
</feature>
<organism evidence="6 7">
    <name type="scientific">Dyella jejuensis</name>
    <dbReference type="NCBI Taxonomy" id="1432009"/>
    <lineage>
        <taxon>Bacteria</taxon>
        <taxon>Pseudomonadati</taxon>
        <taxon>Pseudomonadota</taxon>
        <taxon>Gammaproteobacteria</taxon>
        <taxon>Lysobacterales</taxon>
        <taxon>Rhodanobacteraceae</taxon>
        <taxon>Dyella</taxon>
    </lineage>
</organism>
<evidence type="ECO:0000256" key="3">
    <source>
        <dbReference type="ARBA" id="ARBA00022989"/>
    </source>
</evidence>
<protein>
    <submittedName>
        <fullName evidence="6">ZIP family metal transporter</fullName>
    </submittedName>
</protein>
<gene>
    <name evidence="6" type="ORF">ISP15_16205</name>
</gene>
<dbReference type="EMBL" id="JADIKJ010000019">
    <property type="protein sequence ID" value="MFK2901883.1"/>
    <property type="molecule type" value="Genomic_DNA"/>
</dbReference>
<evidence type="ECO:0000256" key="2">
    <source>
        <dbReference type="ARBA" id="ARBA00022692"/>
    </source>
</evidence>
<feature type="transmembrane region" description="Helical" evidence="5">
    <location>
        <begin position="191"/>
        <end position="213"/>
    </location>
</feature>
<evidence type="ECO:0000256" key="1">
    <source>
        <dbReference type="ARBA" id="ARBA00004141"/>
    </source>
</evidence>
<name>A0ABW8JM24_9GAMM</name>
<evidence type="ECO:0000256" key="4">
    <source>
        <dbReference type="ARBA" id="ARBA00023136"/>
    </source>
</evidence>
<feature type="transmembrane region" description="Helical" evidence="5">
    <location>
        <begin position="225"/>
        <end position="244"/>
    </location>
</feature>
<feature type="transmembrane region" description="Helical" evidence="5">
    <location>
        <begin position="114"/>
        <end position="139"/>
    </location>
</feature>
<evidence type="ECO:0000313" key="7">
    <source>
        <dbReference type="Proteomes" id="UP001620461"/>
    </source>
</evidence>
<reference evidence="6 7" key="1">
    <citation type="submission" date="2020-10" db="EMBL/GenBank/DDBJ databases">
        <title>Phylogeny of dyella-like bacteria.</title>
        <authorList>
            <person name="Fu J."/>
        </authorList>
    </citation>
    <scope>NUCLEOTIDE SEQUENCE [LARGE SCALE GENOMIC DNA]</scope>
    <source>
        <strain evidence="6 7">JP1</strain>
    </source>
</reference>
<dbReference type="PANTHER" id="PTHR16950">
    <property type="entry name" value="ZINC TRANSPORTER SLC39A7 HISTIDINE-RICH MEMBRANE PROTEIN KE4"/>
    <property type="match status" value="1"/>
</dbReference>
<sequence length="248" mass="25605">MQQDFDVSGALAASVVVAGASLSARLVVWLPTRHLHGWLPWLQATAAGLLIGDALLHMLPEAMARGITASQAGGRIALGVLCLLALECVVRAVRTPSSTAAFARMNIIGDTLHHFVDGIVIGASFAIDPTLGMIVALAIMAHELPREMGNAGVLVAGGYLPRRAFALSVATTAALPLGALAMTTVGLSHAFLGTSLALAAGTTLYLACGDVLPGMWQALDKRHRFTPALGVAAGLVFMWAAALLDQGR</sequence>
<dbReference type="Pfam" id="PF02535">
    <property type="entry name" value="Zip"/>
    <property type="match status" value="1"/>
</dbReference>
<comment type="caution">
    <text evidence="6">The sequence shown here is derived from an EMBL/GenBank/DDBJ whole genome shotgun (WGS) entry which is preliminary data.</text>
</comment>
<feature type="transmembrane region" description="Helical" evidence="5">
    <location>
        <begin position="76"/>
        <end position="94"/>
    </location>
</feature>
<dbReference type="PANTHER" id="PTHR16950:SF16">
    <property type="entry name" value="ZINC TRANSPORTER ZIP13"/>
    <property type="match status" value="1"/>
</dbReference>
<evidence type="ECO:0000256" key="5">
    <source>
        <dbReference type="SAM" id="Phobius"/>
    </source>
</evidence>
<keyword evidence="7" id="KW-1185">Reference proteome</keyword>
<keyword evidence="2 5" id="KW-0812">Transmembrane</keyword>
<feature type="transmembrane region" description="Helical" evidence="5">
    <location>
        <begin position="164"/>
        <end position="185"/>
    </location>
</feature>
<dbReference type="Proteomes" id="UP001620461">
    <property type="component" value="Unassembled WGS sequence"/>
</dbReference>
<dbReference type="RefSeq" id="WP_404548771.1">
    <property type="nucleotide sequence ID" value="NZ_JADIKJ010000019.1"/>
</dbReference>
<dbReference type="InterPro" id="IPR003689">
    <property type="entry name" value="ZIP"/>
</dbReference>
<proteinExistence type="predicted"/>